<keyword evidence="11" id="KW-1185">Reference proteome</keyword>
<evidence type="ECO:0000256" key="2">
    <source>
        <dbReference type="ARBA" id="ARBA00009843"/>
    </source>
</evidence>
<dbReference type="eggNOG" id="COG1055">
    <property type="taxonomic scope" value="Bacteria"/>
</dbReference>
<feature type="transmembrane region" description="Helical" evidence="8">
    <location>
        <begin position="6"/>
        <end position="25"/>
    </location>
</feature>
<evidence type="ECO:0000256" key="8">
    <source>
        <dbReference type="SAM" id="Phobius"/>
    </source>
</evidence>
<keyword evidence="7 8" id="KW-0472">Membrane</keyword>
<keyword evidence="3" id="KW-0813">Transport</keyword>
<dbReference type="PANTHER" id="PTHR43302:SF5">
    <property type="entry name" value="TRANSPORTER ARSB-RELATED"/>
    <property type="match status" value="1"/>
</dbReference>
<feature type="transmembrane region" description="Helical" evidence="8">
    <location>
        <begin position="349"/>
        <end position="370"/>
    </location>
</feature>
<evidence type="ECO:0000313" key="10">
    <source>
        <dbReference type="EMBL" id="ADE57923.1"/>
    </source>
</evidence>
<dbReference type="GO" id="GO:0005886">
    <property type="term" value="C:plasma membrane"/>
    <property type="evidence" value="ECO:0007669"/>
    <property type="project" value="UniProtKB-SubCell"/>
</dbReference>
<gene>
    <name evidence="10" type="ordered locus">Amico_1810</name>
</gene>
<feature type="transmembrane region" description="Helical" evidence="8">
    <location>
        <begin position="56"/>
        <end position="81"/>
    </location>
</feature>
<feature type="transmembrane region" description="Helical" evidence="8">
    <location>
        <begin position="224"/>
        <end position="242"/>
    </location>
</feature>
<dbReference type="Proteomes" id="UP000002366">
    <property type="component" value="Chromosome"/>
</dbReference>
<feature type="transmembrane region" description="Helical" evidence="8">
    <location>
        <begin position="316"/>
        <end position="337"/>
    </location>
</feature>
<evidence type="ECO:0000259" key="9">
    <source>
        <dbReference type="Pfam" id="PF03600"/>
    </source>
</evidence>
<dbReference type="GO" id="GO:0015105">
    <property type="term" value="F:arsenite transmembrane transporter activity"/>
    <property type="evidence" value="ECO:0007669"/>
    <property type="project" value="InterPro"/>
</dbReference>
<feature type="transmembrane region" description="Helical" evidence="8">
    <location>
        <begin position="277"/>
        <end position="295"/>
    </location>
</feature>
<dbReference type="EMBL" id="CP001997">
    <property type="protein sequence ID" value="ADE57923.1"/>
    <property type="molecule type" value="Genomic_DNA"/>
</dbReference>
<keyword evidence="4" id="KW-1003">Cell membrane</keyword>
<sequence>MMTTIFLGKGLVYIIFILVYLGMIVGRFPSLALDRTGIVLLGTIILLIASPFPPEILFQAVDISTVMLLFGFMIISAQLRLGGFYTIITQRAANLEGPPQKLLAVVIIVSSALSALLSNDIICLAMTPVLGEICIKKGLNPLPFLLSLACAANIGSALTLIGNPQNMLIGQSLLLPFGPYMLFALIPVVVSLFVLWGIVCFLYRQHWHETLPLPQKVNLPFLGWQTAKGILVLSVVVVLFLFAPLPRDMVALGAAAILLTSRTMASRKALNLVDWQLIVLFIGLFIINGAFAKSGGLAAIEKGLHMAGISLQHGSWLFWISAILSNVVSNVPAVMLLLPLSKIPLAGPILALSSTFAGNLIVVGSIANIIVINGARDLGLAISWRDHARIGIPVTLTSLLISWIWIFAGGPLW</sequence>
<comment type="subcellular location">
    <subcellularLocation>
        <location evidence="1">Cell membrane</location>
        <topology evidence="1">Multi-pass membrane protein</topology>
    </subcellularLocation>
</comment>
<comment type="similarity">
    <text evidence="2">Belongs to the CitM (TC 2.A.11) transporter family.</text>
</comment>
<accession>D5EH91</accession>
<name>D5EH91_AMICL</name>
<reference evidence="10 11" key="1">
    <citation type="journal article" date="2010" name="Stand. Genomic Sci.">
        <title>Complete genome sequence of Aminobacterium colombiense type strain (ALA-1).</title>
        <authorList>
            <person name="Chertkov O."/>
            <person name="Sikorski J."/>
            <person name="Brambilla E."/>
            <person name="Lapidus A."/>
            <person name="Copeland A."/>
            <person name="Glavina Del Rio T."/>
            <person name="Nolan M."/>
            <person name="Lucas S."/>
            <person name="Tice H."/>
            <person name="Cheng J.F."/>
            <person name="Han C."/>
            <person name="Detter J.C."/>
            <person name="Bruce D."/>
            <person name="Tapia R."/>
            <person name="Goodwin L."/>
            <person name="Pitluck S."/>
            <person name="Liolios K."/>
            <person name="Ivanova N."/>
            <person name="Mavromatis K."/>
            <person name="Ovchinnikova G."/>
            <person name="Pati A."/>
            <person name="Chen A."/>
            <person name="Palaniappan K."/>
            <person name="Land M."/>
            <person name="Hauser L."/>
            <person name="Chang Y.J."/>
            <person name="Jeffries C.D."/>
            <person name="Spring S."/>
            <person name="Rohde M."/>
            <person name="Goker M."/>
            <person name="Bristow J."/>
            <person name="Eisen J.A."/>
            <person name="Markowitz V."/>
            <person name="Hugenholtz P."/>
            <person name="Kyrpides N.C."/>
            <person name="Klenk H.P."/>
        </authorList>
    </citation>
    <scope>NUCLEOTIDE SEQUENCE [LARGE SCALE GENOMIC DNA]</scope>
    <source>
        <strain evidence="11">DSM 12261 / ALA-1</strain>
    </source>
</reference>
<keyword evidence="5 8" id="KW-0812">Transmembrane</keyword>
<evidence type="ECO:0000256" key="6">
    <source>
        <dbReference type="ARBA" id="ARBA00022989"/>
    </source>
</evidence>
<keyword evidence="6 8" id="KW-1133">Transmembrane helix</keyword>
<evidence type="ECO:0000256" key="3">
    <source>
        <dbReference type="ARBA" id="ARBA00022448"/>
    </source>
</evidence>
<protein>
    <submittedName>
        <fullName evidence="10">Citrate transporter</fullName>
    </submittedName>
</protein>
<proteinExistence type="inferred from homology"/>
<dbReference type="Pfam" id="PF03600">
    <property type="entry name" value="CitMHS"/>
    <property type="match status" value="1"/>
</dbReference>
<feature type="transmembrane region" description="Helical" evidence="8">
    <location>
        <begin position="390"/>
        <end position="408"/>
    </location>
</feature>
<evidence type="ECO:0000256" key="7">
    <source>
        <dbReference type="ARBA" id="ARBA00023136"/>
    </source>
</evidence>
<dbReference type="HOGENOM" id="CLU_011920_3_0_0"/>
<dbReference type="PRINTS" id="PR00758">
    <property type="entry name" value="ARSENICPUMP"/>
</dbReference>
<dbReference type="STRING" id="572547.Amico_1810"/>
<organism evidence="10 11">
    <name type="scientific">Aminobacterium colombiense (strain DSM 12261 / ALA-1)</name>
    <dbReference type="NCBI Taxonomy" id="572547"/>
    <lineage>
        <taxon>Bacteria</taxon>
        <taxon>Thermotogati</taxon>
        <taxon>Synergistota</taxon>
        <taxon>Synergistia</taxon>
        <taxon>Synergistales</taxon>
        <taxon>Aminobacteriaceae</taxon>
        <taxon>Aminobacterium</taxon>
    </lineage>
</organism>
<dbReference type="InterPro" id="IPR004680">
    <property type="entry name" value="Cit_transptr-like_dom"/>
</dbReference>
<evidence type="ECO:0000256" key="1">
    <source>
        <dbReference type="ARBA" id="ARBA00004651"/>
    </source>
</evidence>
<evidence type="ECO:0000313" key="11">
    <source>
        <dbReference type="Proteomes" id="UP000002366"/>
    </source>
</evidence>
<feature type="transmembrane region" description="Helical" evidence="8">
    <location>
        <begin position="32"/>
        <end position="50"/>
    </location>
</feature>
<dbReference type="AlphaFoldDB" id="D5EH91"/>
<dbReference type="InterPro" id="IPR000802">
    <property type="entry name" value="Arsenical_pump_ArsB"/>
</dbReference>
<evidence type="ECO:0000256" key="5">
    <source>
        <dbReference type="ARBA" id="ARBA00022692"/>
    </source>
</evidence>
<evidence type="ECO:0000256" key="4">
    <source>
        <dbReference type="ARBA" id="ARBA00022475"/>
    </source>
</evidence>
<feature type="transmembrane region" description="Helical" evidence="8">
    <location>
        <begin position="182"/>
        <end position="204"/>
    </location>
</feature>
<feature type="transmembrane region" description="Helical" evidence="8">
    <location>
        <begin position="102"/>
        <end position="130"/>
    </location>
</feature>
<dbReference type="PANTHER" id="PTHR43302">
    <property type="entry name" value="TRANSPORTER ARSB-RELATED"/>
    <property type="match status" value="1"/>
</dbReference>
<dbReference type="KEGG" id="aco:Amico_1810"/>
<dbReference type="RefSeq" id="WP_013049185.1">
    <property type="nucleotide sequence ID" value="NC_014011.1"/>
</dbReference>
<feature type="domain" description="Citrate transporter-like" evidence="9">
    <location>
        <begin position="27"/>
        <end position="340"/>
    </location>
</feature>
<feature type="transmembrane region" description="Helical" evidence="8">
    <location>
        <begin position="142"/>
        <end position="161"/>
    </location>
</feature>